<keyword evidence="2" id="KW-1185">Reference proteome</keyword>
<accession>A0A511AZN8</accession>
<dbReference type="InterPro" id="IPR029063">
    <property type="entry name" value="SAM-dependent_MTases_sf"/>
</dbReference>
<evidence type="ECO:0000313" key="1">
    <source>
        <dbReference type="EMBL" id="GEK93664.1"/>
    </source>
</evidence>
<name>A0A511AZN8_9PROT</name>
<proteinExistence type="predicted"/>
<dbReference type="EMBL" id="BJUZ01000002">
    <property type="protein sequence ID" value="GEK93664.1"/>
    <property type="molecule type" value="Genomic_DNA"/>
</dbReference>
<comment type="caution">
    <text evidence="1">The sequence shown here is derived from an EMBL/GenBank/DDBJ whole genome shotgun (WGS) entry which is preliminary data.</text>
</comment>
<evidence type="ECO:0008006" key="3">
    <source>
        <dbReference type="Google" id="ProtNLM"/>
    </source>
</evidence>
<protein>
    <recommendedName>
        <fullName evidence="3">Methyltransferase</fullName>
    </recommendedName>
</protein>
<dbReference type="RefSeq" id="WP_186819498.1">
    <property type="nucleotide sequence ID" value="NZ_BARC01000003.1"/>
</dbReference>
<reference evidence="1 2" key="1">
    <citation type="submission" date="2019-07" db="EMBL/GenBank/DDBJ databases">
        <title>Whole genome shotgun sequence of Gluconobacter wancherniae NBRC 103581.</title>
        <authorList>
            <person name="Hosoyama A."/>
            <person name="Uohara A."/>
            <person name="Ohji S."/>
            <person name="Ichikawa N."/>
        </authorList>
    </citation>
    <scope>NUCLEOTIDE SEQUENCE [LARGE SCALE GENOMIC DNA]</scope>
    <source>
        <strain evidence="1 2">NBRC 103581</strain>
    </source>
</reference>
<gene>
    <name evidence="1" type="ORF">GWA01_14340</name>
</gene>
<dbReference type="Gene3D" id="3.40.50.150">
    <property type="entry name" value="Vaccinia Virus protein VP39"/>
    <property type="match status" value="1"/>
</dbReference>
<evidence type="ECO:0000313" key="2">
    <source>
        <dbReference type="Proteomes" id="UP000321230"/>
    </source>
</evidence>
<sequence>MAETRTSIAKKTGRSTVTGASSAHVLAFLDRLTDGAGKALLTQINNQNADMEAIAREIASGTPVEELAKLARTGTVPDGIAWVTQANYDYVGLPPEAADCDFKSGFDTYLRERLGKRADGFATIFEALDQHETPFIIETGCLRVPRNWDGDGQSTFQFDWYAREKQGRVLTIDVNPQSIDSARRACSSVTSTILNDSVATLDALGASGMGPAALIYLDSFDLDLDNPMPSAIHHAMELMAARRLLAPGTILCIDDFDVAPLGPGGKGLIVDQFLNTIRAEVLYSGYQKVWRISA</sequence>
<organism evidence="1 2">
    <name type="scientific">Gluconobacter wancherniae NBRC 103581</name>
    <dbReference type="NCBI Taxonomy" id="656744"/>
    <lineage>
        <taxon>Bacteria</taxon>
        <taxon>Pseudomonadati</taxon>
        <taxon>Pseudomonadota</taxon>
        <taxon>Alphaproteobacteria</taxon>
        <taxon>Acetobacterales</taxon>
        <taxon>Acetobacteraceae</taxon>
        <taxon>Gluconobacter</taxon>
    </lineage>
</organism>
<dbReference type="Proteomes" id="UP000321230">
    <property type="component" value="Unassembled WGS sequence"/>
</dbReference>
<dbReference type="AlphaFoldDB" id="A0A511AZN8"/>
<dbReference type="SUPFAM" id="SSF53335">
    <property type="entry name" value="S-adenosyl-L-methionine-dependent methyltransferases"/>
    <property type="match status" value="1"/>
</dbReference>